<evidence type="ECO:0000313" key="6">
    <source>
        <dbReference type="EMBL" id="APW60947.1"/>
    </source>
</evidence>
<dbReference type="SUPFAM" id="SSF100950">
    <property type="entry name" value="NagB/RpiA/CoA transferase-like"/>
    <property type="match status" value="2"/>
</dbReference>
<organism evidence="6 7">
    <name type="scientific">Paludisphaera borealis</name>
    <dbReference type="NCBI Taxonomy" id="1387353"/>
    <lineage>
        <taxon>Bacteria</taxon>
        <taxon>Pseudomonadati</taxon>
        <taxon>Planctomycetota</taxon>
        <taxon>Planctomycetia</taxon>
        <taxon>Isosphaerales</taxon>
        <taxon>Isosphaeraceae</taxon>
        <taxon>Paludisphaera</taxon>
    </lineage>
</organism>
<evidence type="ECO:0000256" key="1">
    <source>
        <dbReference type="ARBA" id="ARBA00009632"/>
    </source>
</evidence>
<gene>
    <name evidence="6" type="primary">scpC</name>
    <name evidence="6" type="ORF">BSF38_02441</name>
</gene>
<keyword evidence="7" id="KW-1185">Reference proteome</keyword>
<dbReference type="Pfam" id="PF13336">
    <property type="entry name" value="AcetylCoA_hyd_C"/>
    <property type="match status" value="1"/>
</dbReference>
<dbReference type="InterPro" id="IPR037171">
    <property type="entry name" value="NagB/RpiA_transferase-like"/>
</dbReference>
<evidence type="ECO:0000256" key="2">
    <source>
        <dbReference type="PIRSR" id="PIRSR617821-1"/>
    </source>
</evidence>
<feature type="domain" description="Acetyl-CoA hydrolase/transferase N-terminal" evidence="4">
    <location>
        <begin position="9"/>
        <end position="212"/>
    </location>
</feature>
<dbReference type="NCBIfam" id="TIGR03458">
    <property type="entry name" value="YgfH_subfam"/>
    <property type="match status" value="1"/>
</dbReference>
<dbReference type="FunFam" id="3.40.1080.20:FF:000001">
    <property type="entry name" value="Acetyl-CoA hydrolase Ach1"/>
    <property type="match status" value="1"/>
</dbReference>
<evidence type="ECO:0000313" key="7">
    <source>
        <dbReference type="Proteomes" id="UP000186309"/>
    </source>
</evidence>
<dbReference type="GO" id="GO:0008775">
    <property type="term" value="F:acetate CoA-transferase activity"/>
    <property type="evidence" value="ECO:0007669"/>
    <property type="project" value="InterPro"/>
</dbReference>
<dbReference type="Gene3D" id="3.40.1080.10">
    <property type="entry name" value="Glutaconate Coenzyme A-transferase"/>
    <property type="match status" value="1"/>
</dbReference>
<keyword evidence="6" id="KW-0808">Transferase</keyword>
<proteinExistence type="inferred from homology"/>
<dbReference type="GO" id="GO:0006083">
    <property type="term" value="P:acetate metabolic process"/>
    <property type="evidence" value="ECO:0007669"/>
    <property type="project" value="InterPro"/>
</dbReference>
<dbReference type="PANTHER" id="PTHR43609">
    <property type="entry name" value="ACETYL-COA HYDROLASE"/>
    <property type="match status" value="1"/>
</dbReference>
<dbReference type="InterPro" id="IPR026888">
    <property type="entry name" value="AcetylCoA_hyd_C"/>
</dbReference>
<evidence type="ECO:0000259" key="4">
    <source>
        <dbReference type="Pfam" id="PF02550"/>
    </source>
</evidence>
<feature type="domain" description="Acetyl-CoA hydrolase/transferase C-terminal" evidence="5">
    <location>
        <begin position="319"/>
        <end position="461"/>
    </location>
</feature>
<accession>A0A1U7CPU0</accession>
<feature type="active site" description="5-glutamyl coenzyme A thioester intermediate" evidence="2">
    <location>
        <position position="286"/>
    </location>
</feature>
<dbReference type="Gene3D" id="3.30.750.70">
    <property type="entry name" value="4-hydroxybutyrate coenzyme like domains"/>
    <property type="match status" value="1"/>
</dbReference>
<dbReference type="EMBL" id="CP019082">
    <property type="protein sequence ID" value="APW60947.1"/>
    <property type="molecule type" value="Genomic_DNA"/>
</dbReference>
<feature type="binding site" evidence="3">
    <location>
        <position position="400"/>
    </location>
    <ligand>
        <name>CoA</name>
        <dbReference type="ChEBI" id="CHEBI:57287"/>
    </ligand>
</feature>
<name>A0A1U7CPU0_9BACT</name>
<evidence type="ECO:0000259" key="5">
    <source>
        <dbReference type="Pfam" id="PF13336"/>
    </source>
</evidence>
<dbReference type="InterPro" id="IPR017821">
    <property type="entry name" value="Succinate_CoA_transferase"/>
</dbReference>
<dbReference type="KEGG" id="pbor:BSF38_02441"/>
<feature type="binding site" evidence="3">
    <location>
        <position position="380"/>
    </location>
    <ligand>
        <name>CoA</name>
        <dbReference type="ChEBI" id="CHEBI:57287"/>
    </ligand>
</feature>
<comment type="similarity">
    <text evidence="1">Belongs to the acetyl-CoA hydrolase/transferase family.</text>
</comment>
<dbReference type="AlphaFoldDB" id="A0A1U7CPU0"/>
<dbReference type="Gene3D" id="3.40.1080.20">
    <property type="entry name" value="Acetyl-CoA hydrolase/transferase C-terminal domain"/>
    <property type="match status" value="1"/>
</dbReference>
<dbReference type="RefSeq" id="WP_076345939.1">
    <property type="nucleotide sequence ID" value="NZ_CP019082.1"/>
</dbReference>
<dbReference type="GO" id="GO:0003986">
    <property type="term" value="F:acetyl-CoA hydrolase activity"/>
    <property type="evidence" value="ECO:0007669"/>
    <property type="project" value="TreeGrafter"/>
</dbReference>
<dbReference type="OrthoDB" id="9801795at2"/>
<dbReference type="Proteomes" id="UP000186309">
    <property type="component" value="Chromosome"/>
</dbReference>
<feature type="binding site" evidence="3">
    <location>
        <position position="356"/>
    </location>
    <ligand>
        <name>CoA</name>
        <dbReference type="ChEBI" id="CHEBI:57287"/>
    </ligand>
</feature>
<feature type="binding site" evidence="3">
    <location>
        <position position="376"/>
    </location>
    <ligand>
        <name>CoA</name>
        <dbReference type="ChEBI" id="CHEBI:57287"/>
    </ligand>
</feature>
<dbReference type="InterPro" id="IPR046433">
    <property type="entry name" value="ActCoA_hydro"/>
</dbReference>
<sequence>MGHDFPKLTAEEAAELIPNGAMVGVSGFTPAGSPKAVPSALAKRARALHDAGEEFQIRLLSGASTGEACDDALAEAHAVSWRAPYLTSAPMRKLANTGRLDFIDMHLSHVAQMVAGGILGPMDVAIVEATEITREGRVYLTTAIGNSPTFLQKADRVIIELNSYHAPRIRELADVVVLPAPPNRAPILINDPLDRIGKQYAEVAPRKVVGVVHTHEPDGGRGFAPPDLVSRRIAKHVSRFLIDEIASGRIPPEFLPLQSGVGNVCNAVLAGLADSPGFPKFKVYTEVLQDAMLDLIADGSILGASTCSLTLTNEKLRFLYDHFDDFADRIVLRPQEISNSPEVARRLGIVAINTAIEVDVYGHVNSTHFYGTQIMNGLGGSGDFERNAYLSIFMCPSVAKGGRVSTIVPMCSHVDHSEHSVQVVATEHGLADLRGLAPHARARRIIDRCAHPAYRDYLRRYLESAPLGHLRHDLRRCFELHNNFLEGGVMLPDLDLKQFEEPEAAGA</sequence>
<dbReference type="EC" id="2.8.3.-" evidence="6"/>
<dbReference type="InterPro" id="IPR038460">
    <property type="entry name" value="AcetylCoA_hyd_C_sf"/>
</dbReference>
<dbReference type="GO" id="GO:0006084">
    <property type="term" value="P:acetyl-CoA metabolic process"/>
    <property type="evidence" value="ECO:0007669"/>
    <property type="project" value="InterPro"/>
</dbReference>
<dbReference type="PANTHER" id="PTHR43609:SF1">
    <property type="entry name" value="ACETYL-COA HYDROLASE"/>
    <property type="match status" value="1"/>
</dbReference>
<protein>
    <submittedName>
        <fullName evidence="6">Propionyl-CoA:succinate CoA transferase</fullName>
        <ecNumber evidence="6">2.8.3.-</ecNumber>
    </submittedName>
</protein>
<dbReference type="InterPro" id="IPR003702">
    <property type="entry name" value="ActCoA_hydro_N"/>
</dbReference>
<evidence type="ECO:0000256" key="3">
    <source>
        <dbReference type="PIRSR" id="PIRSR617821-2"/>
    </source>
</evidence>
<reference evidence="7" key="1">
    <citation type="submission" date="2016-12" db="EMBL/GenBank/DDBJ databases">
        <title>Comparative genomics of four Isosphaeraceae planctomycetes: a common pool of plasmids and glycoside hydrolase genes.</title>
        <authorList>
            <person name="Ivanova A."/>
        </authorList>
    </citation>
    <scope>NUCLEOTIDE SEQUENCE [LARGE SCALE GENOMIC DNA]</scope>
    <source>
        <strain evidence="7">PX4</strain>
    </source>
</reference>
<feature type="binding site" evidence="3">
    <location>
        <begin position="260"/>
        <end position="264"/>
    </location>
    <ligand>
        <name>CoA</name>
        <dbReference type="ChEBI" id="CHEBI:57287"/>
    </ligand>
</feature>
<dbReference type="Pfam" id="PF02550">
    <property type="entry name" value="AcetylCoA_hydro"/>
    <property type="match status" value="1"/>
</dbReference>
<dbReference type="STRING" id="1387353.BSF38_02441"/>